<keyword evidence="3" id="KW-0413">Isomerase</keyword>
<keyword evidence="2" id="KW-0238">DNA-binding</keyword>
<dbReference type="PROSITE" id="PS51194">
    <property type="entry name" value="HELICASE_CTER"/>
    <property type="match status" value="1"/>
</dbReference>
<evidence type="ECO:0000256" key="2">
    <source>
        <dbReference type="ARBA" id="ARBA00023125"/>
    </source>
</evidence>
<dbReference type="RefSeq" id="XP_006819128.1">
    <property type="nucleotide sequence ID" value="XM_006819065.1"/>
</dbReference>
<dbReference type="InterPro" id="IPR027417">
    <property type="entry name" value="P-loop_NTPase"/>
</dbReference>
<feature type="domain" description="Helicase C-terminal" evidence="8">
    <location>
        <begin position="16"/>
        <end position="178"/>
    </location>
</feature>
<dbReference type="Gene3D" id="3.40.50.300">
    <property type="entry name" value="P-loop containing nucleotide triphosphate hydrolases"/>
    <property type="match status" value="1"/>
</dbReference>
<dbReference type="InterPro" id="IPR001650">
    <property type="entry name" value="Helicase_C-like"/>
</dbReference>
<proteinExistence type="inferred from homology"/>
<dbReference type="EC" id="5.6.2.4" evidence="6"/>
<evidence type="ECO:0000256" key="4">
    <source>
        <dbReference type="ARBA" id="ARBA00023242"/>
    </source>
</evidence>
<accession>A0ABM0MGI7</accession>
<dbReference type="PANTHER" id="PTHR13710">
    <property type="entry name" value="DNA HELICASE RECQ FAMILY MEMBER"/>
    <property type="match status" value="1"/>
</dbReference>
<evidence type="ECO:0000256" key="6">
    <source>
        <dbReference type="ARBA" id="ARBA00034808"/>
    </source>
</evidence>
<keyword evidence="4" id="KW-0539">Nucleus</keyword>
<dbReference type="Pfam" id="PF00271">
    <property type="entry name" value="Helicase_C"/>
    <property type="match status" value="1"/>
</dbReference>
<evidence type="ECO:0000256" key="7">
    <source>
        <dbReference type="ARBA" id="ARBA00044542"/>
    </source>
</evidence>
<evidence type="ECO:0000313" key="9">
    <source>
        <dbReference type="Proteomes" id="UP000694865"/>
    </source>
</evidence>
<name>A0ABM0MGI7_SACKO</name>
<dbReference type="GeneID" id="102810250"/>
<dbReference type="SUPFAM" id="SSF52540">
    <property type="entry name" value="P-loop containing nucleoside triphosphate hydrolases"/>
    <property type="match status" value="1"/>
</dbReference>
<dbReference type="PANTHER" id="PTHR13710:SF153">
    <property type="entry name" value="RECQ-LIKE DNA HELICASE BLM"/>
    <property type="match status" value="1"/>
</dbReference>
<dbReference type="Pfam" id="PF16124">
    <property type="entry name" value="RecQ_Zn_bind"/>
    <property type="match status" value="1"/>
</dbReference>
<reference evidence="10" key="1">
    <citation type="submission" date="2025-08" db="UniProtKB">
        <authorList>
            <consortium name="RefSeq"/>
        </authorList>
    </citation>
    <scope>IDENTIFICATION</scope>
    <source>
        <tissue evidence="10">Testes</tissue>
    </source>
</reference>
<evidence type="ECO:0000256" key="3">
    <source>
        <dbReference type="ARBA" id="ARBA00023235"/>
    </source>
</evidence>
<dbReference type="SMART" id="SM00490">
    <property type="entry name" value="HELICc"/>
    <property type="match status" value="1"/>
</dbReference>
<evidence type="ECO:0000259" key="8">
    <source>
        <dbReference type="PROSITE" id="PS51194"/>
    </source>
</evidence>
<evidence type="ECO:0000313" key="10">
    <source>
        <dbReference type="RefSeq" id="XP_006819128.1"/>
    </source>
</evidence>
<evidence type="ECO:0000256" key="5">
    <source>
        <dbReference type="ARBA" id="ARBA00034617"/>
    </source>
</evidence>
<organism evidence="9 10">
    <name type="scientific">Saccoglossus kowalevskii</name>
    <name type="common">Acorn worm</name>
    <dbReference type="NCBI Taxonomy" id="10224"/>
    <lineage>
        <taxon>Eukaryota</taxon>
        <taxon>Metazoa</taxon>
        <taxon>Hemichordata</taxon>
        <taxon>Enteropneusta</taxon>
        <taxon>Harrimaniidae</taxon>
        <taxon>Saccoglossus</taxon>
    </lineage>
</organism>
<dbReference type="Proteomes" id="UP000694865">
    <property type="component" value="Unplaced"/>
</dbReference>
<sequence length="353" mass="40361">MKHDNVSVMFKWLLLDLGEHGRECNRMIIFCRKRRHCSDLYEMFKNYLGDKAYDKSVSHFNRLFGMFHSKTNESVKQHIISSFQNPNGVVRVLFTTIAFGMGMDVKGVHQIIHLGPSNDIDEYMQETGRAGRDASVMASVVLVKYPGSLRSSRISKLMKGYCRNVSSCRRKFILAEFQDNPKSSAILHTCCDICSLKCRCLCACDDEECFCEFACLSPDEYLSKAETNLQKVVVDEKSACSGKFIDSAPVHLVTNIQRKALETYLFEYRSTLLKCRNENEIFVGADIVTGFSRALISQVVKYVQFIENKNVLQSNFCFFSPVHVNRVWDIVLEVLEASDSDLQSDVSEFERIR</sequence>
<gene>
    <name evidence="10" type="primary">LOC102810250</name>
</gene>
<comment type="similarity">
    <text evidence="1">Belongs to the helicase family. RecQ subfamily.</text>
</comment>
<dbReference type="InterPro" id="IPR032284">
    <property type="entry name" value="RecQ_Zn-bd"/>
</dbReference>
<keyword evidence="9" id="KW-1185">Reference proteome</keyword>
<protein>
    <recommendedName>
        <fullName evidence="6">DNA 3'-5' helicase</fullName>
        <ecNumber evidence="6">5.6.2.4</ecNumber>
    </recommendedName>
    <alternativeName>
        <fullName evidence="7">DNA 3'-5' helicase BLM</fullName>
    </alternativeName>
</protein>
<evidence type="ECO:0000256" key="1">
    <source>
        <dbReference type="ARBA" id="ARBA00005446"/>
    </source>
</evidence>
<comment type="catalytic activity">
    <reaction evidence="5">
        <text>Couples ATP hydrolysis with the unwinding of duplex DNA by translocating in the 3'-5' direction.</text>
        <dbReference type="EC" id="5.6.2.4"/>
    </reaction>
</comment>